<evidence type="ECO:0000256" key="10">
    <source>
        <dbReference type="SAM" id="Phobius"/>
    </source>
</evidence>
<dbReference type="CDD" id="cd18774">
    <property type="entry name" value="PDC2_HK_sensor"/>
    <property type="match status" value="1"/>
</dbReference>
<feature type="transmembrane region" description="Helical" evidence="10">
    <location>
        <begin position="192"/>
        <end position="215"/>
    </location>
</feature>
<feature type="coiled-coil region" evidence="9">
    <location>
        <begin position="359"/>
        <end position="386"/>
    </location>
</feature>
<evidence type="ECO:0000256" key="7">
    <source>
        <dbReference type="ARBA" id="ARBA00029447"/>
    </source>
</evidence>
<dbReference type="Pfam" id="PF00672">
    <property type="entry name" value="HAMP"/>
    <property type="match status" value="1"/>
</dbReference>
<proteinExistence type="inferred from homology"/>
<gene>
    <name evidence="13" type="ORF">KS419_15050</name>
</gene>
<comment type="caution">
    <text evidence="13">The sequence shown here is derived from an EMBL/GenBank/DDBJ whole genome shotgun (WGS) entry which is preliminary data.</text>
</comment>
<comment type="subcellular location">
    <subcellularLocation>
        <location evidence="1">Cell membrane</location>
        <topology evidence="1">Multi-pass membrane protein</topology>
    </subcellularLocation>
</comment>
<feature type="domain" description="Methyl-accepting transducer" evidence="11">
    <location>
        <begin position="288"/>
        <end position="558"/>
    </location>
</feature>
<evidence type="ECO:0000256" key="3">
    <source>
        <dbReference type="ARBA" id="ARBA00022692"/>
    </source>
</evidence>
<keyword evidence="6 8" id="KW-0807">Transducer</keyword>
<dbReference type="InterPro" id="IPR033480">
    <property type="entry name" value="sCache_2"/>
</dbReference>
<dbReference type="Pfam" id="PF00015">
    <property type="entry name" value="MCPsignal"/>
    <property type="match status" value="1"/>
</dbReference>
<dbReference type="InterPro" id="IPR003660">
    <property type="entry name" value="HAMP_dom"/>
</dbReference>
<keyword evidence="5 10" id="KW-0472">Membrane</keyword>
<dbReference type="Proteomes" id="UP000784880">
    <property type="component" value="Unassembled WGS sequence"/>
</dbReference>
<dbReference type="SMART" id="SM00283">
    <property type="entry name" value="MA"/>
    <property type="match status" value="1"/>
</dbReference>
<keyword evidence="2" id="KW-1003">Cell membrane</keyword>
<dbReference type="InterPro" id="IPR004089">
    <property type="entry name" value="MCPsignal_dom"/>
</dbReference>
<evidence type="ECO:0000256" key="5">
    <source>
        <dbReference type="ARBA" id="ARBA00023136"/>
    </source>
</evidence>
<name>A0ABS6JJQ2_9BACI</name>
<evidence type="ECO:0000259" key="11">
    <source>
        <dbReference type="PROSITE" id="PS50111"/>
    </source>
</evidence>
<evidence type="ECO:0000256" key="8">
    <source>
        <dbReference type="PROSITE-ProRule" id="PRU00284"/>
    </source>
</evidence>
<dbReference type="SMART" id="SM00304">
    <property type="entry name" value="HAMP"/>
    <property type="match status" value="1"/>
</dbReference>
<evidence type="ECO:0000256" key="2">
    <source>
        <dbReference type="ARBA" id="ARBA00022475"/>
    </source>
</evidence>
<keyword evidence="14" id="KW-1185">Reference proteome</keyword>
<evidence type="ECO:0000259" key="12">
    <source>
        <dbReference type="PROSITE" id="PS50885"/>
    </source>
</evidence>
<dbReference type="PROSITE" id="PS50885">
    <property type="entry name" value="HAMP"/>
    <property type="match status" value="1"/>
</dbReference>
<evidence type="ECO:0000313" key="14">
    <source>
        <dbReference type="Proteomes" id="UP000784880"/>
    </source>
</evidence>
<keyword evidence="3 10" id="KW-0812">Transmembrane</keyword>
<dbReference type="CDD" id="cd11386">
    <property type="entry name" value="MCP_signal"/>
    <property type="match status" value="1"/>
</dbReference>
<dbReference type="PANTHER" id="PTHR32089">
    <property type="entry name" value="METHYL-ACCEPTING CHEMOTAXIS PROTEIN MCPB"/>
    <property type="match status" value="1"/>
</dbReference>
<evidence type="ECO:0000256" key="1">
    <source>
        <dbReference type="ARBA" id="ARBA00004651"/>
    </source>
</evidence>
<sequence>MSIRNRLIIVCIVLVLGPMLTLGFISNTLAEKELLKLTEDSLKNDINLTIRVIDEINKRVETNEISKDEAIEEINQFILGEKLADGTRPISEEIKIGESGYIFLIDKEANVLGHPVLEGENLWSVEDPNGILVGKGLVDAATKGDGFFLYEWTLPNQENTFEPKITYTAYYPSWDIIIAAGSYVDEFTNSSGFFMTTIITSSIALAVTTVFILLFSSKITNPIISLSNQLSEIANGNLLIQPEVKNNDEVGKLTAASSKMVHSLRTIITQLISTSTNLAESSRQLNTSTEQYTHSTRQIASSIENVVEGSEEQLKVVNTGTDVLKEVNETIIQIAQNVENVSTLVEETLTLATDGSTEINKSTEQMKIIEGKIANLNQLVNNLGDRSSSIQQVANMITDIAEQTNLLALNAAIEAARAGEHGKGFAVVADEVRKLAEQSALSAKDIGKSIQAIEADVNEVILSMEEGIKEVTTGKELALAVGSKFATIHQSVSDVAKQTEDVNHSTREMIQSSALSDSMKNIKVLAEMNASSTQEVSASTEEQLAIVEEIQVSVDSLGKMVMDIENISKQFRLK</sequence>
<reference evidence="13 14" key="1">
    <citation type="submission" date="2021-06" db="EMBL/GenBank/DDBJ databases">
        <title>Bacillus sp. RD4P76, an endophyte from a halophyte.</title>
        <authorList>
            <person name="Sun J.-Q."/>
        </authorList>
    </citation>
    <scope>NUCLEOTIDE SEQUENCE [LARGE SCALE GENOMIC DNA]</scope>
    <source>
        <strain evidence="13 14">CGMCC 1.15917</strain>
    </source>
</reference>
<evidence type="ECO:0000256" key="4">
    <source>
        <dbReference type="ARBA" id="ARBA00022989"/>
    </source>
</evidence>
<keyword evidence="4 10" id="KW-1133">Transmembrane helix</keyword>
<dbReference type="PANTHER" id="PTHR32089:SF112">
    <property type="entry name" value="LYSOZYME-LIKE PROTEIN-RELATED"/>
    <property type="match status" value="1"/>
</dbReference>
<protein>
    <submittedName>
        <fullName evidence="13">Cache domain-containing protein</fullName>
    </submittedName>
</protein>
<feature type="domain" description="HAMP" evidence="12">
    <location>
        <begin position="217"/>
        <end position="269"/>
    </location>
</feature>
<organism evidence="13 14">
    <name type="scientific">Evansella tamaricis</name>
    <dbReference type="NCBI Taxonomy" id="2069301"/>
    <lineage>
        <taxon>Bacteria</taxon>
        <taxon>Bacillati</taxon>
        <taxon>Bacillota</taxon>
        <taxon>Bacilli</taxon>
        <taxon>Bacillales</taxon>
        <taxon>Bacillaceae</taxon>
        <taxon>Evansella</taxon>
    </lineage>
</organism>
<dbReference type="PROSITE" id="PS50111">
    <property type="entry name" value="CHEMOTAXIS_TRANSDUC_2"/>
    <property type="match status" value="1"/>
</dbReference>
<keyword evidence="9" id="KW-0175">Coiled coil</keyword>
<dbReference type="EMBL" id="JAHQCS010000121">
    <property type="protein sequence ID" value="MBU9713047.1"/>
    <property type="molecule type" value="Genomic_DNA"/>
</dbReference>
<comment type="similarity">
    <text evidence="7">Belongs to the methyl-accepting chemotaxis (MCP) protein family.</text>
</comment>
<dbReference type="RefSeq" id="WP_217067222.1">
    <property type="nucleotide sequence ID" value="NZ_JAHQCS010000121.1"/>
</dbReference>
<dbReference type="CDD" id="cd06225">
    <property type="entry name" value="HAMP"/>
    <property type="match status" value="1"/>
</dbReference>
<dbReference type="Pfam" id="PF17200">
    <property type="entry name" value="sCache_2"/>
    <property type="match status" value="1"/>
</dbReference>
<evidence type="ECO:0000256" key="6">
    <source>
        <dbReference type="ARBA" id="ARBA00023224"/>
    </source>
</evidence>
<evidence type="ECO:0000313" key="13">
    <source>
        <dbReference type="EMBL" id="MBU9713047.1"/>
    </source>
</evidence>
<evidence type="ECO:0000256" key="9">
    <source>
        <dbReference type="SAM" id="Coils"/>
    </source>
</evidence>
<accession>A0ABS6JJQ2</accession>
<dbReference type="SMART" id="SM01049">
    <property type="entry name" value="Cache_2"/>
    <property type="match status" value="1"/>
</dbReference>